<proteinExistence type="predicted"/>
<name>A0ABN9U1B8_9DINO</name>
<protein>
    <recommendedName>
        <fullName evidence="3">Nucleoside-diphosphate kinase</fullName>
    </recommendedName>
</protein>
<dbReference type="InterPro" id="IPR036850">
    <property type="entry name" value="NDK-like_dom_sf"/>
</dbReference>
<dbReference type="SUPFAM" id="SSF54919">
    <property type="entry name" value="Nucleoside diphosphate kinase, NDK"/>
    <property type="match status" value="1"/>
</dbReference>
<reference evidence="1" key="1">
    <citation type="submission" date="2023-10" db="EMBL/GenBank/DDBJ databases">
        <authorList>
            <person name="Chen Y."/>
            <person name="Shah S."/>
            <person name="Dougan E. K."/>
            <person name="Thang M."/>
            <person name="Chan C."/>
        </authorList>
    </citation>
    <scope>NUCLEOTIDE SEQUENCE [LARGE SCALE GENOMIC DNA]</scope>
</reference>
<comment type="caution">
    <text evidence="1">The sequence shown here is derived from an EMBL/GenBank/DDBJ whole genome shotgun (WGS) entry which is preliminary data.</text>
</comment>
<gene>
    <name evidence="1" type="ORF">PCOR1329_LOCUS43469</name>
</gene>
<accession>A0ABN9U1B8</accession>
<sequence length="208" mass="23148">MRRLGLDEEQLSIKWAPLKLNEGKVKFGGGFYCGKIDSLFVVNGFYMAMRDAYTRPGKSVHWYVVEWKAADTSWGEFRQNVLGATHPEDAVPGSLRGYFRDHWKTLGLNGPLHVGENAVHASASAFEAMVERINWLGISFEDDPLGRELIRSHVPVATLKSWSSDPVVSYDGREASLFDLFENLGCSESIELATALLRDGQPAPSLET</sequence>
<evidence type="ECO:0000313" key="1">
    <source>
        <dbReference type="EMBL" id="CAK0851296.1"/>
    </source>
</evidence>
<organism evidence="1 2">
    <name type="scientific">Prorocentrum cordatum</name>
    <dbReference type="NCBI Taxonomy" id="2364126"/>
    <lineage>
        <taxon>Eukaryota</taxon>
        <taxon>Sar</taxon>
        <taxon>Alveolata</taxon>
        <taxon>Dinophyceae</taxon>
        <taxon>Prorocentrales</taxon>
        <taxon>Prorocentraceae</taxon>
        <taxon>Prorocentrum</taxon>
    </lineage>
</organism>
<keyword evidence="2" id="KW-1185">Reference proteome</keyword>
<dbReference type="Gene3D" id="3.30.70.141">
    <property type="entry name" value="Nucleoside diphosphate kinase-like domain"/>
    <property type="match status" value="1"/>
</dbReference>
<dbReference type="EMBL" id="CAUYUJ010015225">
    <property type="protein sequence ID" value="CAK0851296.1"/>
    <property type="molecule type" value="Genomic_DNA"/>
</dbReference>
<evidence type="ECO:0008006" key="3">
    <source>
        <dbReference type="Google" id="ProtNLM"/>
    </source>
</evidence>
<evidence type="ECO:0000313" key="2">
    <source>
        <dbReference type="Proteomes" id="UP001189429"/>
    </source>
</evidence>
<dbReference type="Proteomes" id="UP001189429">
    <property type="component" value="Unassembled WGS sequence"/>
</dbReference>